<feature type="compositionally biased region" description="Low complexity" evidence="1">
    <location>
        <begin position="27"/>
        <end position="43"/>
    </location>
</feature>
<reference evidence="2" key="2">
    <citation type="submission" date="2023-05" db="EMBL/GenBank/DDBJ databases">
        <authorList>
            <consortium name="Lawrence Berkeley National Laboratory"/>
            <person name="Steindorff A."/>
            <person name="Hensen N."/>
            <person name="Bonometti L."/>
            <person name="Westerberg I."/>
            <person name="Brannstrom I.O."/>
            <person name="Guillou S."/>
            <person name="Cros-Aarteil S."/>
            <person name="Calhoun S."/>
            <person name="Haridas S."/>
            <person name="Kuo A."/>
            <person name="Mondo S."/>
            <person name="Pangilinan J."/>
            <person name="Riley R."/>
            <person name="Labutti K."/>
            <person name="Andreopoulos B."/>
            <person name="Lipzen A."/>
            <person name="Chen C."/>
            <person name="Yanf M."/>
            <person name="Daum C."/>
            <person name="Ng V."/>
            <person name="Clum A."/>
            <person name="Ohm R."/>
            <person name="Martin F."/>
            <person name="Silar P."/>
            <person name="Natvig D."/>
            <person name="Lalanne C."/>
            <person name="Gautier V."/>
            <person name="Ament-Velasquez S.L."/>
            <person name="Kruys A."/>
            <person name="Hutchinson M.I."/>
            <person name="Powell A.J."/>
            <person name="Barry K."/>
            <person name="Miller A.N."/>
            <person name="Grigoriev I.V."/>
            <person name="Debuchy R."/>
            <person name="Gladieux P."/>
            <person name="Thoren M.H."/>
            <person name="Johannesson H."/>
        </authorList>
    </citation>
    <scope>NUCLEOTIDE SEQUENCE</scope>
    <source>
        <strain evidence="2">PSN243</strain>
    </source>
</reference>
<feature type="region of interest" description="Disordered" evidence="1">
    <location>
        <begin position="127"/>
        <end position="158"/>
    </location>
</feature>
<feature type="region of interest" description="Disordered" evidence="1">
    <location>
        <begin position="173"/>
        <end position="197"/>
    </location>
</feature>
<reference evidence="2" key="1">
    <citation type="journal article" date="2023" name="Mol. Phylogenet. Evol.">
        <title>Genome-scale phylogeny and comparative genomics of the fungal order Sordariales.</title>
        <authorList>
            <person name="Hensen N."/>
            <person name="Bonometti L."/>
            <person name="Westerberg I."/>
            <person name="Brannstrom I.O."/>
            <person name="Guillou S."/>
            <person name="Cros-Aarteil S."/>
            <person name="Calhoun S."/>
            <person name="Haridas S."/>
            <person name="Kuo A."/>
            <person name="Mondo S."/>
            <person name="Pangilinan J."/>
            <person name="Riley R."/>
            <person name="LaButti K."/>
            <person name="Andreopoulos B."/>
            <person name="Lipzen A."/>
            <person name="Chen C."/>
            <person name="Yan M."/>
            <person name="Daum C."/>
            <person name="Ng V."/>
            <person name="Clum A."/>
            <person name="Steindorff A."/>
            <person name="Ohm R.A."/>
            <person name="Martin F."/>
            <person name="Silar P."/>
            <person name="Natvig D.O."/>
            <person name="Lalanne C."/>
            <person name="Gautier V."/>
            <person name="Ament-Velasquez S.L."/>
            <person name="Kruys A."/>
            <person name="Hutchinson M.I."/>
            <person name="Powell A.J."/>
            <person name="Barry K."/>
            <person name="Miller A.N."/>
            <person name="Grigoriev I.V."/>
            <person name="Debuchy R."/>
            <person name="Gladieux P."/>
            <person name="Hiltunen Thoren M."/>
            <person name="Johannesson H."/>
        </authorList>
    </citation>
    <scope>NUCLEOTIDE SEQUENCE</scope>
    <source>
        <strain evidence="2">PSN243</strain>
    </source>
</reference>
<organism evidence="2 3">
    <name type="scientific">Podospora aff. communis PSN243</name>
    <dbReference type="NCBI Taxonomy" id="3040156"/>
    <lineage>
        <taxon>Eukaryota</taxon>
        <taxon>Fungi</taxon>
        <taxon>Dikarya</taxon>
        <taxon>Ascomycota</taxon>
        <taxon>Pezizomycotina</taxon>
        <taxon>Sordariomycetes</taxon>
        <taxon>Sordariomycetidae</taxon>
        <taxon>Sordariales</taxon>
        <taxon>Podosporaceae</taxon>
        <taxon>Podospora</taxon>
    </lineage>
</organism>
<proteinExistence type="predicted"/>
<sequence>MASFRGSFNPANLSPSRALRPILQRRAQSSSSEASCSSASPASEDQFVFSVGNTPSNEHPPSAAPVSRTMAPTSAPREGLLFGKRKWCLLETATATISEIPDSHASARSKPIAIELPTVRRVFLDPESAPADTPPEPLSARGDIPGGYFPLHEDPKSRVRRPHPFHLDASKAKHRSLNRAANCSKTTSQVPTVQEPPDFPFVIPPNPVMSGSHTPVSSYIPIGVHDSAALPLGKYYPSNYERRAAGGSSHLHPPTRAGFGPASKSETQVPTYRHDSSTAHSRTNSDVKRRLIQYQRDMVAQATVAASALLANKEGTASSGSTPTPMLPGDVTLPSNVRLGQTIVKTHKPVSPRLEPLGSPGPVTPMSLETGSEGFLLLSRTNTNSYPEQATSTHVEHARQRSDQQASPIVERGPLISV</sequence>
<dbReference type="EMBL" id="MU865988">
    <property type="protein sequence ID" value="KAK4443712.1"/>
    <property type="molecule type" value="Genomic_DNA"/>
</dbReference>
<comment type="caution">
    <text evidence="2">The sequence shown here is derived from an EMBL/GenBank/DDBJ whole genome shotgun (WGS) entry which is preliminary data.</text>
</comment>
<feature type="region of interest" description="Disordered" evidence="1">
    <location>
        <begin position="350"/>
        <end position="369"/>
    </location>
</feature>
<gene>
    <name evidence="2" type="ORF">QBC34DRAFT_310527</name>
</gene>
<feature type="compositionally biased region" description="Basic and acidic residues" evidence="1">
    <location>
        <begin position="272"/>
        <end position="287"/>
    </location>
</feature>
<feature type="region of interest" description="Disordered" evidence="1">
    <location>
        <begin position="244"/>
        <end position="287"/>
    </location>
</feature>
<feature type="compositionally biased region" description="Polar residues" evidence="1">
    <location>
        <begin position="384"/>
        <end position="393"/>
    </location>
</feature>
<evidence type="ECO:0000313" key="2">
    <source>
        <dbReference type="EMBL" id="KAK4443712.1"/>
    </source>
</evidence>
<keyword evidence="3" id="KW-1185">Reference proteome</keyword>
<dbReference type="Proteomes" id="UP001321760">
    <property type="component" value="Unassembled WGS sequence"/>
</dbReference>
<feature type="compositionally biased region" description="Polar residues" evidence="1">
    <location>
        <begin position="179"/>
        <end position="192"/>
    </location>
</feature>
<accession>A0AAV9G7E8</accession>
<evidence type="ECO:0000313" key="3">
    <source>
        <dbReference type="Proteomes" id="UP001321760"/>
    </source>
</evidence>
<protein>
    <submittedName>
        <fullName evidence="2">Uncharacterized protein</fullName>
    </submittedName>
</protein>
<dbReference type="AlphaFoldDB" id="A0AAV9G7E8"/>
<feature type="region of interest" description="Disordered" evidence="1">
    <location>
        <begin position="384"/>
        <end position="418"/>
    </location>
</feature>
<name>A0AAV9G7E8_9PEZI</name>
<evidence type="ECO:0000256" key="1">
    <source>
        <dbReference type="SAM" id="MobiDB-lite"/>
    </source>
</evidence>
<feature type="region of interest" description="Disordered" evidence="1">
    <location>
        <begin position="1"/>
        <end position="74"/>
    </location>
</feature>